<feature type="transmembrane region" description="Helical" evidence="3">
    <location>
        <begin position="29"/>
        <end position="49"/>
    </location>
</feature>
<dbReference type="PANTHER" id="PTHR43318:SF1">
    <property type="entry name" value="POLYSACCHARIDE BIOSYNTHESIS PROTEIN EPSC-RELATED"/>
    <property type="match status" value="1"/>
</dbReference>
<comment type="similarity">
    <text evidence="1">Belongs to the polysaccharide synthase family.</text>
</comment>
<dbReference type="InterPro" id="IPR003869">
    <property type="entry name" value="Polysac_CapD-like"/>
</dbReference>
<keyword evidence="3" id="KW-1133">Transmembrane helix</keyword>
<dbReference type="CDD" id="cd05237">
    <property type="entry name" value="UDP_invert_4-6DH_SDR_e"/>
    <property type="match status" value="1"/>
</dbReference>
<feature type="transmembrane region" description="Helical" evidence="3">
    <location>
        <begin position="94"/>
        <end position="112"/>
    </location>
</feature>
<evidence type="ECO:0000313" key="6">
    <source>
        <dbReference type="Proteomes" id="UP000565262"/>
    </source>
</evidence>
<sequence>MQSLSKPDLIPFKRLFNWFLQRSRPYKRLVSVAVDVGLLCVACQVALVLHYGRWLYAGDSSLILVSVLAPVSVIPVMIPTGLYRAVIRYVGYHALWNVVKAVSLGTLIWMLALNVIGAALPLAVIIIFWMTALLAVGGTRMLGRWMFRQLSPVGYSYKNRHANRVLIYGAGSFGNQMATAFINSTDVSPVGFLDDDASIQGSELVGLRIYSPEELPGLIERYGIDSVVLAIGSLTVSRQREMVRMLENHPVTVKVMPALVDVDSQKIQYSDMSDIEVTDLLRRDSVQLNKQLLSSCVAGCSVMVTGAGGSIGSELCRQVLTLKPARLVLYEMSEFALYTIERELRHFLSSSEAIHEGKAGYYPELIAVLGNVQDREHLERVIRRFSVETLYHAAAYKHVPIVEQNMVAGIRNNLIGTWQTAEAAVSGGVRHFVLISTDKAVRPTNVMGASKRLSEMVLQAISARENDGLNEEKTRFAMVRFGNVLASSGSVVHVFRTQIERGGPVTVTHPEITRYFMTIPEAASLVIQAGAMGRSGDLFLLDMGQPVRIAELAREMIRLAGRTVRDEYNPEGDIELMYTGLRPGEKLYEELLIGGDVSGTEHPMIMMAREGFLPWDELKPELMLLEQLMLNADYDGIREQMMKLVSGYQPTDELSDWLKPEPADSRDAEKRIDGTL</sequence>
<dbReference type="SUPFAM" id="SSF51735">
    <property type="entry name" value="NAD(P)-binding Rossmann-fold domains"/>
    <property type="match status" value="1"/>
</dbReference>
<dbReference type="InterPro" id="IPR051203">
    <property type="entry name" value="Polysaccharide_Synthase-Rel"/>
</dbReference>
<gene>
    <name evidence="5" type="ORF">H4O21_16590</name>
</gene>
<dbReference type="Proteomes" id="UP000565262">
    <property type="component" value="Unassembled WGS sequence"/>
</dbReference>
<evidence type="ECO:0000256" key="1">
    <source>
        <dbReference type="ARBA" id="ARBA00007430"/>
    </source>
</evidence>
<reference evidence="5 6" key="1">
    <citation type="submission" date="2020-08" db="EMBL/GenBank/DDBJ databases">
        <title>Oceanospirillum sp. nov. isolated from marine sediment.</title>
        <authorList>
            <person name="Ji X."/>
        </authorList>
    </citation>
    <scope>NUCLEOTIDE SEQUENCE [LARGE SCALE GENOMIC DNA]</scope>
    <source>
        <strain evidence="5 6">D5</strain>
    </source>
</reference>
<evidence type="ECO:0000256" key="2">
    <source>
        <dbReference type="SAM" id="MobiDB-lite"/>
    </source>
</evidence>
<proteinExistence type="inferred from homology"/>
<organism evidence="5 6">
    <name type="scientific">Oceanospirillum sediminis</name>
    <dbReference type="NCBI Taxonomy" id="2760088"/>
    <lineage>
        <taxon>Bacteria</taxon>
        <taxon>Pseudomonadati</taxon>
        <taxon>Pseudomonadota</taxon>
        <taxon>Gammaproteobacteria</taxon>
        <taxon>Oceanospirillales</taxon>
        <taxon>Oceanospirillaceae</taxon>
        <taxon>Oceanospirillum</taxon>
    </lineage>
</organism>
<dbReference type="SUPFAM" id="SSF53335">
    <property type="entry name" value="S-adenosyl-L-methionine-dependent methyltransferases"/>
    <property type="match status" value="1"/>
</dbReference>
<feature type="domain" description="Polysaccharide biosynthesis protein CapD-like" evidence="4">
    <location>
        <begin position="302"/>
        <end position="609"/>
    </location>
</feature>
<name>A0A839IU74_9GAMM</name>
<keyword evidence="3" id="KW-0472">Membrane</keyword>
<keyword evidence="3" id="KW-0812">Transmembrane</keyword>
<keyword evidence="6" id="KW-1185">Reference proteome</keyword>
<comment type="caution">
    <text evidence="5">The sequence shown here is derived from an EMBL/GenBank/DDBJ whole genome shotgun (WGS) entry which is preliminary data.</text>
</comment>
<accession>A0A839IU74</accession>
<evidence type="ECO:0000256" key="3">
    <source>
        <dbReference type="SAM" id="Phobius"/>
    </source>
</evidence>
<evidence type="ECO:0000259" key="4">
    <source>
        <dbReference type="Pfam" id="PF02719"/>
    </source>
</evidence>
<dbReference type="Pfam" id="PF02719">
    <property type="entry name" value="Polysacc_synt_2"/>
    <property type="match status" value="1"/>
</dbReference>
<dbReference type="EMBL" id="JACJFM010000025">
    <property type="protein sequence ID" value="MBB1488222.1"/>
    <property type="molecule type" value="Genomic_DNA"/>
</dbReference>
<dbReference type="PANTHER" id="PTHR43318">
    <property type="entry name" value="UDP-N-ACETYLGLUCOSAMINE 4,6-DEHYDRATASE"/>
    <property type="match status" value="1"/>
</dbReference>
<feature type="region of interest" description="Disordered" evidence="2">
    <location>
        <begin position="653"/>
        <end position="676"/>
    </location>
</feature>
<feature type="transmembrane region" description="Helical" evidence="3">
    <location>
        <begin position="118"/>
        <end position="138"/>
    </location>
</feature>
<dbReference type="Gene3D" id="3.40.50.720">
    <property type="entry name" value="NAD(P)-binding Rossmann-like Domain"/>
    <property type="match status" value="2"/>
</dbReference>
<dbReference type="AlphaFoldDB" id="A0A839IU74"/>
<protein>
    <submittedName>
        <fullName evidence="5">Polysaccharide biosynthesis protein</fullName>
    </submittedName>
</protein>
<feature type="compositionally biased region" description="Basic and acidic residues" evidence="2">
    <location>
        <begin position="656"/>
        <end position="676"/>
    </location>
</feature>
<feature type="transmembrane region" description="Helical" evidence="3">
    <location>
        <begin position="61"/>
        <end position="82"/>
    </location>
</feature>
<evidence type="ECO:0000313" key="5">
    <source>
        <dbReference type="EMBL" id="MBB1488222.1"/>
    </source>
</evidence>
<dbReference type="InterPro" id="IPR029063">
    <property type="entry name" value="SAM-dependent_MTases_sf"/>
</dbReference>
<dbReference type="InterPro" id="IPR036291">
    <property type="entry name" value="NAD(P)-bd_dom_sf"/>
</dbReference>